<evidence type="ECO:0000313" key="7">
    <source>
        <dbReference type="EMBL" id="GAA0144165.1"/>
    </source>
</evidence>
<evidence type="ECO:0000256" key="2">
    <source>
        <dbReference type="ARBA" id="ARBA00022692"/>
    </source>
</evidence>
<dbReference type="PANTHER" id="PTHR12483">
    <property type="entry name" value="SOLUTE CARRIER FAMILY 31 COPPER TRANSPORTERS"/>
    <property type="match status" value="1"/>
</dbReference>
<name>A0AAV3NXV5_LITER</name>
<keyword evidence="5 6" id="KW-0472">Membrane</keyword>
<dbReference type="PANTHER" id="PTHR12483:SF24">
    <property type="entry name" value="COPPER TRANSPORTER 2-RELATED"/>
    <property type="match status" value="1"/>
</dbReference>
<keyword evidence="4 6" id="KW-1133">Transmembrane helix</keyword>
<keyword evidence="2 6" id="KW-0812">Transmembrane</keyword>
<dbReference type="Proteomes" id="UP001454036">
    <property type="component" value="Unassembled WGS sequence"/>
</dbReference>
<evidence type="ECO:0000256" key="1">
    <source>
        <dbReference type="ARBA" id="ARBA00006921"/>
    </source>
</evidence>
<evidence type="ECO:0000256" key="5">
    <source>
        <dbReference type="ARBA" id="ARBA00023136"/>
    </source>
</evidence>
<dbReference type="AlphaFoldDB" id="A0AAV3NXV5"/>
<feature type="transmembrane region" description="Helical" evidence="6">
    <location>
        <begin position="116"/>
        <end position="136"/>
    </location>
</feature>
<keyword evidence="6" id="KW-0186">Copper</keyword>
<dbReference type="EMBL" id="BAABME010000611">
    <property type="protein sequence ID" value="GAA0144165.1"/>
    <property type="molecule type" value="Genomic_DNA"/>
</dbReference>
<gene>
    <name evidence="7" type="ORF">LIER_04681</name>
</gene>
<feature type="transmembrane region" description="Helical" evidence="6">
    <location>
        <begin position="51"/>
        <end position="72"/>
    </location>
</feature>
<keyword evidence="6" id="KW-0406">Ion transport</keyword>
<dbReference type="InterPro" id="IPR007274">
    <property type="entry name" value="Cop_transporter"/>
</dbReference>
<comment type="subcellular location">
    <subcellularLocation>
        <location evidence="6">Membrane</location>
        <topology evidence="6">Multi-pass membrane protein</topology>
    </subcellularLocation>
</comment>
<dbReference type="GO" id="GO:0005375">
    <property type="term" value="F:copper ion transmembrane transporter activity"/>
    <property type="evidence" value="ECO:0007669"/>
    <property type="project" value="UniProtKB-UniRule"/>
</dbReference>
<sequence>MEDMGGMNMTTSPSSAASGGAGGGGVMMHMTFFWGGNTEILFNGWPGYDNLGMYIFALVIVFVIAFCVEGLSHYKFIKEEKSNNVVAGLLQSIIYGFRVGLGYLVMLAVMSFNGGVFIVAIGGHTLGFMVFGSRIFKKSTLPTLGKSFDSIPTNC</sequence>
<accession>A0AAV3NXV5</accession>
<dbReference type="Pfam" id="PF04145">
    <property type="entry name" value="Ctr"/>
    <property type="match status" value="2"/>
</dbReference>
<organism evidence="7 8">
    <name type="scientific">Lithospermum erythrorhizon</name>
    <name type="common">Purple gromwell</name>
    <name type="synonym">Lithospermum officinale var. erythrorhizon</name>
    <dbReference type="NCBI Taxonomy" id="34254"/>
    <lineage>
        <taxon>Eukaryota</taxon>
        <taxon>Viridiplantae</taxon>
        <taxon>Streptophyta</taxon>
        <taxon>Embryophyta</taxon>
        <taxon>Tracheophyta</taxon>
        <taxon>Spermatophyta</taxon>
        <taxon>Magnoliopsida</taxon>
        <taxon>eudicotyledons</taxon>
        <taxon>Gunneridae</taxon>
        <taxon>Pentapetalae</taxon>
        <taxon>asterids</taxon>
        <taxon>lamiids</taxon>
        <taxon>Boraginales</taxon>
        <taxon>Boraginaceae</taxon>
        <taxon>Boraginoideae</taxon>
        <taxon>Lithospermeae</taxon>
        <taxon>Lithospermum</taxon>
    </lineage>
</organism>
<reference evidence="7 8" key="1">
    <citation type="submission" date="2024-01" db="EMBL/GenBank/DDBJ databases">
        <title>The complete chloroplast genome sequence of Lithospermum erythrorhizon: insights into the phylogenetic relationship among Boraginaceae species and the maternal lineages of purple gromwells.</title>
        <authorList>
            <person name="Okada T."/>
            <person name="Watanabe K."/>
        </authorList>
    </citation>
    <scope>NUCLEOTIDE SEQUENCE [LARGE SCALE GENOMIC DNA]</scope>
</reference>
<protein>
    <recommendedName>
        <fullName evidence="6">Copper transport protein</fullName>
    </recommendedName>
</protein>
<evidence type="ECO:0000256" key="6">
    <source>
        <dbReference type="RuleBase" id="RU367022"/>
    </source>
</evidence>
<evidence type="ECO:0000256" key="3">
    <source>
        <dbReference type="ARBA" id="ARBA00022796"/>
    </source>
</evidence>
<dbReference type="GO" id="GO:0005886">
    <property type="term" value="C:plasma membrane"/>
    <property type="evidence" value="ECO:0007669"/>
    <property type="project" value="TreeGrafter"/>
</dbReference>
<keyword evidence="8" id="KW-1185">Reference proteome</keyword>
<proteinExistence type="inferred from homology"/>
<keyword evidence="6" id="KW-0813">Transport</keyword>
<evidence type="ECO:0000313" key="8">
    <source>
        <dbReference type="Proteomes" id="UP001454036"/>
    </source>
</evidence>
<comment type="caution">
    <text evidence="7">The sequence shown here is derived from an EMBL/GenBank/DDBJ whole genome shotgun (WGS) entry which is preliminary data.</text>
</comment>
<comment type="similarity">
    <text evidence="1 6">Belongs to the copper transporter (Ctr) (TC 1.A.56) family. SLC31A subfamily.</text>
</comment>
<keyword evidence="3 6" id="KW-0187">Copper transport</keyword>
<evidence type="ECO:0000256" key="4">
    <source>
        <dbReference type="ARBA" id="ARBA00022989"/>
    </source>
</evidence>
<feature type="transmembrane region" description="Helical" evidence="6">
    <location>
        <begin position="84"/>
        <end position="110"/>
    </location>
</feature>